<dbReference type="Gene3D" id="3.30.565.10">
    <property type="entry name" value="Histidine kinase-like ATPase, C-terminal domain"/>
    <property type="match status" value="1"/>
</dbReference>
<keyword evidence="1" id="KW-1133">Transmembrane helix</keyword>
<dbReference type="InterPro" id="IPR025698">
    <property type="entry name" value="2TM_dom"/>
</dbReference>
<dbReference type="GO" id="GO:0016020">
    <property type="term" value="C:membrane"/>
    <property type="evidence" value="ECO:0007669"/>
    <property type="project" value="InterPro"/>
</dbReference>
<keyword evidence="1" id="KW-0472">Membrane</keyword>
<organism evidence="4 5">
    <name type="scientific">Zhouia amylolytica</name>
    <dbReference type="NCBI Taxonomy" id="376730"/>
    <lineage>
        <taxon>Bacteria</taxon>
        <taxon>Pseudomonadati</taxon>
        <taxon>Bacteroidota</taxon>
        <taxon>Flavobacteriia</taxon>
        <taxon>Flavobacteriales</taxon>
        <taxon>Flavobacteriaceae</taxon>
        <taxon>Zhouia</taxon>
    </lineage>
</organism>
<feature type="transmembrane region" description="Helical" evidence="1">
    <location>
        <begin position="397"/>
        <end position="417"/>
    </location>
</feature>
<proteinExistence type="predicted"/>
<dbReference type="InterPro" id="IPR050640">
    <property type="entry name" value="Bact_2-comp_sensor_kinase"/>
</dbReference>
<dbReference type="OrthoDB" id="9809908at2"/>
<feature type="transmembrane region" description="Helical" evidence="1">
    <location>
        <begin position="370"/>
        <end position="391"/>
    </location>
</feature>
<feature type="domain" description="Signal transduction histidine kinase internal region" evidence="2">
    <location>
        <begin position="160"/>
        <end position="238"/>
    </location>
</feature>
<dbReference type="Proteomes" id="UP000183209">
    <property type="component" value="Unassembled WGS sequence"/>
</dbReference>
<dbReference type="AlphaFoldDB" id="A0A1I6QEP3"/>
<dbReference type="Pfam" id="PF06580">
    <property type="entry name" value="His_kinase"/>
    <property type="match status" value="1"/>
</dbReference>
<evidence type="ECO:0008006" key="6">
    <source>
        <dbReference type="Google" id="ProtNLM"/>
    </source>
</evidence>
<dbReference type="PANTHER" id="PTHR34220:SF7">
    <property type="entry name" value="SENSOR HISTIDINE KINASE YPDA"/>
    <property type="match status" value="1"/>
</dbReference>
<accession>A0A1I6QEP3</accession>
<feature type="transmembrane region" description="Helical" evidence="1">
    <location>
        <begin position="75"/>
        <end position="97"/>
    </location>
</feature>
<feature type="transmembrane region" description="Helical" evidence="1">
    <location>
        <begin position="117"/>
        <end position="140"/>
    </location>
</feature>
<feature type="transmembrane region" description="Helical" evidence="1">
    <location>
        <begin position="42"/>
        <end position="63"/>
    </location>
</feature>
<evidence type="ECO:0000313" key="5">
    <source>
        <dbReference type="Proteomes" id="UP000183209"/>
    </source>
</evidence>
<evidence type="ECO:0000256" key="1">
    <source>
        <dbReference type="SAM" id="Phobius"/>
    </source>
</evidence>
<dbReference type="InterPro" id="IPR010559">
    <property type="entry name" value="Sig_transdc_His_kin_internal"/>
</dbReference>
<feature type="transmembrane region" description="Helical" evidence="1">
    <location>
        <begin position="7"/>
        <end position="30"/>
    </location>
</feature>
<protein>
    <recommendedName>
        <fullName evidence="6">Histidine kinase</fullName>
    </recommendedName>
</protein>
<feature type="domain" description="2TM" evidence="3">
    <location>
        <begin position="359"/>
        <end position="433"/>
    </location>
</feature>
<dbReference type="GO" id="GO:0000155">
    <property type="term" value="F:phosphorelay sensor kinase activity"/>
    <property type="evidence" value="ECO:0007669"/>
    <property type="project" value="InterPro"/>
</dbReference>
<name>A0A1I6QEP3_9FLAO</name>
<reference evidence="4 5" key="1">
    <citation type="submission" date="2016-10" db="EMBL/GenBank/DDBJ databases">
        <authorList>
            <person name="de Groot N.N."/>
        </authorList>
    </citation>
    <scope>NUCLEOTIDE SEQUENCE [LARGE SCALE GENOMIC DNA]</scope>
    <source>
        <strain evidence="4 5">CGMCC 1.6114</strain>
    </source>
</reference>
<evidence type="ECO:0000313" key="4">
    <source>
        <dbReference type="EMBL" id="SFS50937.1"/>
    </source>
</evidence>
<keyword evidence="1" id="KW-0812">Transmembrane</keyword>
<evidence type="ECO:0000259" key="2">
    <source>
        <dbReference type="Pfam" id="PF06580"/>
    </source>
</evidence>
<sequence length="442" mass="51752">MKLLKHILTAFGLGIILFVILKGVQILLYGDFQFDDSLLTEFLYNQLYTVVLYLVNVYFFILLRRFYPENHYTIRRIFTGAIGSIVLTIIAIFLLRIFEGLILENKSWNGFIAGERIGFYVVAFFITITVTVFFHAFYFYKALQEKRVKQQQVIAGTATAQFDALKNQLDPHFLFNSLNVLTSLIDENQQAAQQFTTSLSKIYRYVLEQKNKDLILVDEELKFAKTYIGLLKMRFEDSIYFDFPDHSLNPEAKLVPLSLQLLLENTVKHNVVNPSNPLTIRIYESEGYLVVENNLKLKETLGTKGSGVGLRNIQERYSILSTRAVIIEKEEQVFRVKLPLLTKIINVMKSKDTDNSYLRARKKVDELKEFYTSLASYVVVIPFLAFINYRVYWDFQWFWFPAIGWGIGLAFQAFKVYGPGFAWEERKIRQYMEEEQRNSKWY</sequence>
<gene>
    <name evidence="4" type="ORF">SAMN04487906_0622</name>
</gene>
<dbReference type="RefSeq" id="WP_074976835.1">
    <property type="nucleotide sequence ID" value="NZ_FPAG01000002.1"/>
</dbReference>
<dbReference type="EMBL" id="FPAG01000002">
    <property type="protein sequence ID" value="SFS50937.1"/>
    <property type="molecule type" value="Genomic_DNA"/>
</dbReference>
<dbReference type="Pfam" id="PF13239">
    <property type="entry name" value="2TM"/>
    <property type="match status" value="1"/>
</dbReference>
<dbReference type="PANTHER" id="PTHR34220">
    <property type="entry name" value="SENSOR HISTIDINE KINASE YPDA"/>
    <property type="match status" value="1"/>
</dbReference>
<dbReference type="InterPro" id="IPR036890">
    <property type="entry name" value="HATPase_C_sf"/>
</dbReference>
<evidence type="ECO:0000259" key="3">
    <source>
        <dbReference type="Pfam" id="PF13239"/>
    </source>
</evidence>